<keyword evidence="4" id="KW-1185">Reference proteome</keyword>
<evidence type="ECO:0000313" key="4">
    <source>
        <dbReference type="Proteomes" id="UP000187209"/>
    </source>
</evidence>
<dbReference type="OrthoDB" id="440051at2759"/>
<keyword evidence="1" id="KW-0547">Nucleotide-binding</keyword>
<dbReference type="InterPro" id="IPR006703">
    <property type="entry name" value="G_AIG1"/>
</dbReference>
<dbReference type="Proteomes" id="UP000187209">
    <property type="component" value="Unassembled WGS sequence"/>
</dbReference>
<dbReference type="SUPFAM" id="SSF52540">
    <property type="entry name" value="P-loop containing nucleoside triphosphate hydrolases"/>
    <property type="match status" value="1"/>
</dbReference>
<accession>A0A1R2CHZ0</accession>
<feature type="domain" description="AIG1-type G" evidence="2">
    <location>
        <begin position="11"/>
        <end position="173"/>
    </location>
</feature>
<reference evidence="3 4" key="1">
    <citation type="submission" date="2016-11" db="EMBL/GenBank/DDBJ databases">
        <title>The macronuclear genome of Stentor coeruleus: a giant cell with tiny introns.</title>
        <authorList>
            <person name="Slabodnick M."/>
            <person name="Ruby J.G."/>
            <person name="Reiff S.B."/>
            <person name="Swart E.C."/>
            <person name="Gosai S."/>
            <person name="Prabakaran S."/>
            <person name="Witkowska E."/>
            <person name="Larue G.E."/>
            <person name="Fisher S."/>
            <person name="Freeman R.M."/>
            <person name="Gunawardena J."/>
            <person name="Chu W."/>
            <person name="Stover N.A."/>
            <person name="Gregory B.D."/>
            <person name="Nowacki M."/>
            <person name="Derisi J."/>
            <person name="Roy S.W."/>
            <person name="Marshall W.F."/>
            <person name="Sood P."/>
        </authorList>
    </citation>
    <scope>NUCLEOTIDE SEQUENCE [LARGE SCALE GENOMIC DNA]</scope>
    <source>
        <strain evidence="3">WM001</strain>
    </source>
</reference>
<dbReference type="Gene3D" id="3.40.50.300">
    <property type="entry name" value="P-loop containing nucleotide triphosphate hydrolases"/>
    <property type="match status" value="1"/>
</dbReference>
<evidence type="ECO:0000259" key="2">
    <source>
        <dbReference type="Pfam" id="PF04548"/>
    </source>
</evidence>
<dbReference type="GO" id="GO:0005525">
    <property type="term" value="F:GTP binding"/>
    <property type="evidence" value="ECO:0007669"/>
    <property type="project" value="InterPro"/>
</dbReference>
<gene>
    <name evidence="3" type="ORF">SteCoe_9337</name>
</gene>
<name>A0A1R2CHZ0_9CILI</name>
<dbReference type="CDD" id="cd00882">
    <property type="entry name" value="Ras_like_GTPase"/>
    <property type="match status" value="1"/>
</dbReference>
<organism evidence="3 4">
    <name type="scientific">Stentor coeruleus</name>
    <dbReference type="NCBI Taxonomy" id="5963"/>
    <lineage>
        <taxon>Eukaryota</taxon>
        <taxon>Sar</taxon>
        <taxon>Alveolata</taxon>
        <taxon>Ciliophora</taxon>
        <taxon>Postciliodesmatophora</taxon>
        <taxon>Heterotrichea</taxon>
        <taxon>Heterotrichida</taxon>
        <taxon>Stentoridae</taxon>
        <taxon>Stentor</taxon>
    </lineage>
</organism>
<comment type="caution">
    <text evidence="3">The sequence shown here is derived from an EMBL/GenBank/DDBJ whole genome shotgun (WGS) entry which is preliminary data.</text>
</comment>
<protein>
    <recommendedName>
        <fullName evidence="2">AIG1-type G domain-containing protein</fullName>
    </recommendedName>
</protein>
<proteinExistence type="predicted"/>
<dbReference type="InterPro" id="IPR027417">
    <property type="entry name" value="P-loop_NTPase"/>
</dbReference>
<dbReference type="AlphaFoldDB" id="A0A1R2CHZ0"/>
<evidence type="ECO:0000256" key="1">
    <source>
        <dbReference type="ARBA" id="ARBA00022741"/>
    </source>
</evidence>
<dbReference type="EMBL" id="MPUH01000145">
    <property type="protein sequence ID" value="OMJ88642.1"/>
    <property type="molecule type" value="Genomic_DNA"/>
</dbReference>
<dbReference type="Pfam" id="PF04548">
    <property type="entry name" value="AIG1"/>
    <property type="match status" value="1"/>
</dbReference>
<evidence type="ECO:0000313" key="3">
    <source>
        <dbReference type="EMBL" id="OMJ88642.1"/>
    </source>
</evidence>
<sequence>MSLSRPAITRTLLLYGPSQYGKSTFINNFIKLTNAPLERADVGNNSGNSITCAIKAYNVGSIPELFPEDIAGYDTVTIIDAPGIFDSRLFSNDEILKEIKLSLLNSKKLEIDAILVFESLRDDALQINNCVHIAANMFGTNITKNMIVIATKWDLIKEPRLSKKTQTLETYLANLQIEYIKWKNVWKSDPNAFENDMKIQLSELGGRIKRAQSYRMEEMIRLIEKRDELARVIQSNDPQRLSEYEIVIDVHIPEEYTELVLMKVTEWVPLTEEEKKDKANKFYEESKGLDQGYALRATGRKIAKEKIVGFKERREKRRVAISNGMFRGDKVIRWEDIFQDPIKETFYEDELEIVKLEEMKMPLEHFLRAVSNDAKPITTEKFVPMKKVRPKIIQQVIGYNQERYGFEHYQQLATEEIEREMRYNIRSIITNS</sequence>